<feature type="compositionally biased region" description="Polar residues" evidence="1">
    <location>
        <begin position="206"/>
        <end position="235"/>
    </location>
</feature>
<evidence type="ECO:0000313" key="3">
    <source>
        <dbReference type="Proteomes" id="UP000683925"/>
    </source>
</evidence>
<dbReference type="AlphaFoldDB" id="A0A8S1TTF1"/>
<protein>
    <submittedName>
        <fullName evidence="2">Uncharacterized protein</fullName>
    </submittedName>
</protein>
<dbReference type="OrthoDB" id="305396at2759"/>
<keyword evidence="3" id="KW-1185">Reference proteome</keyword>
<comment type="caution">
    <text evidence="2">The sequence shown here is derived from an EMBL/GenBank/DDBJ whole genome shotgun (WGS) entry which is preliminary data.</text>
</comment>
<evidence type="ECO:0000256" key="1">
    <source>
        <dbReference type="SAM" id="MobiDB-lite"/>
    </source>
</evidence>
<dbReference type="Proteomes" id="UP000683925">
    <property type="component" value="Unassembled WGS sequence"/>
</dbReference>
<reference evidence="2" key="1">
    <citation type="submission" date="2021-01" db="EMBL/GenBank/DDBJ databases">
        <authorList>
            <consortium name="Genoscope - CEA"/>
            <person name="William W."/>
        </authorList>
    </citation>
    <scope>NUCLEOTIDE SEQUENCE</scope>
</reference>
<name>A0A8S1TTF1_PAROT</name>
<dbReference type="EMBL" id="CAJJDP010000033">
    <property type="protein sequence ID" value="CAD8157101.1"/>
    <property type="molecule type" value="Genomic_DNA"/>
</dbReference>
<gene>
    <name evidence="2" type="ORF">POCTA_138.1.T0330135</name>
</gene>
<feature type="region of interest" description="Disordered" evidence="1">
    <location>
        <begin position="14"/>
        <end position="44"/>
    </location>
</feature>
<accession>A0A8S1TTF1</accession>
<feature type="region of interest" description="Disordered" evidence="1">
    <location>
        <begin position="206"/>
        <end position="248"/>
    </location>
</feature>
<dbReference type="OMA" id="ERMNRFM"/>
<feature type="compositionally biased region" description="Polar residues" evidence="1">
    <location>
        <begin position="14"/>
        <end position="29"/>
    </location>
</feature>
<evidence type="ECO:0000313" key="2">
    <source>
        <dbReference type="EMBL" id="CAD8157101.1"/>
    </source>
</evidence>
<sequence>MGSCNSCNKYEQALSNQELQDGTNSTQQVKKIEQLRDKPKKNDYEDYPVADESCLENSSQLPIFIKQKEIRDNLVQERMNRFMKDIEEEVKYRIKQQEEQIQIENAQQNQLWSKSLKNQQKDSSVSNNEHLHQTISFQNSQNFQTLRNIPGKTYLPKQFSQFAPKKDSETNTLNSQMSLTMNSLKTKTASNKNKFISILKENEKSSQASLGSLNENKEPSLSQEMQFSDNQPELFSSNASKERSSRSILKNSQRFLSLERNLSLKSTCTNLKQKKVSFSQDTKYFTTRGLKRNPTTLFNQ</sequence>
<organism evidence="2 3">
    <name type="scientific">Paramecium octaurelia</name>
    <dbReference type="NCBI Taxonomy" id="43137"/>
    <lineage>
        <taxon>Eukaryota</taxon>
        <taxon>Sar</taxon>
        <taxon>Alveolata</taxon>
        <taxon>Ciliophora</taxon>
        <taxon>Intramacronucleata</taxon>
        <taxon>Oligohymenophorea</taxon>
        <taxon>Peniculida</taxon>
        <taxon>Parameciidae</taxon>
        <taxon>Paramecium</taxon>
    </lineage>
</organism>
<feature type="compositionally biased region" description="Basic and acidic residues" evidence="1">
    <location>
        <begin position="30"/>
        <end position="44"/>
    </location>
</feature>
<proteinExistence type="predicted"/>